<feature type="transmembrane region" description="Helical" evidence="3">
    <location>
        <begin position="263"/>
        <end position="288"/>
    </location>
</feature>
<dbReference type="InterPro" id="IPR036737">
    <property type="entry name" value="OmpA-like_sf"/>
</dbReference>
<dbReference type="Gene3D" id="1.25.40.590">
    <property type="entry name" value="Type IV / VI secretion system, DotU"/>
    <property type="match status" value="1"/>
</dbReference>
<evidence type="ECO:0000256" key="1">
    <source>
        <dbReference type="PROSITE-ProRule" id="PRU00473"/>
    </source>
</evidence>
<evidence type="ECO:0000313" key="6">
    <source>
        <dbReference type="Proteomes" id="UP001611251"/>
    </source>
</evidence>
<dbReference type="EMBL" id="JBGFSN010000011">
    <property type="protein sequence ID" value="MFH8136199.1"/>
    <property type="molecule type" value="Genomic_DNA"/>
</dbReference>
<evidence type="ECO:0000313" key="5">
    <source>
        <dbReference type="EMBL" id="MFH8136199.1"/>
    </source>
</evidence>
<dbReference type="InterPro" id="IPR017732">
    <property type="entry name" value="T4/T6SS_DotU"/>
</dbReference>
<dbReference type="PANTHER" id="PTHR30329">
    <property type="entry name" value="STATOR ELEMENT OF FLAGELLAR MOTOR COMPLEX"/>
    <property type="match status" value="1"/>
</dbReference>
<dbReference type="PROSITE" id="PS51123">
    <property type="entry name" value="OMPA_2"/>
    <property type="match status" value="1"/>
</dbReference>
<gene>
    <name evidence="5" type="primary">tssL</name>
    <name evidence="5" type="ORF">ABU178_18780</name>
</gene>
<dbReference type="Pfam" id="PF00691">
    <property type="entry name" value="OmpA"/>
    <property type="match status" value="1"/>
</dbReference>
<evidence type="ECO:0000259" key="4">
    <source>
        <dbReference type="PROSITE" id="PS51123"/>
    </source>
</evidence>
<feature type="domain" description="OmpA-like" evidence="4">
    <location>
        <begin position="340"/>
        <end position="458"/>
    </location>
</feature>
<dbReference type="NCBIfam" id="NF038228">
    <property type="entry name" value="IcmH_DotU_IVB"/>
    <property type="match status" value="1"/>
</dbReference>
<accession>A0ABW7Q2F3</accession>
<name>A0ABW7Q2F3_9GAMM</name>
<dbReference type="CDD" id="cd07185">
    <property type="entry name" value="OmpA_C-like"/>
    <property type="match status" value="1"/>
</dbReference>
<organism evidence="5 6">
    <name type="scientific">Pantoea osteomyelitidis</name>
    <dbReference type="NCBI Taxonomy" id="3230026"/>
    <lineage>
        <taxon>Bacteria</taxon>
        <taxon>Pseudomonadati</taxon>
        <taxon>Pseudomonadota</taxon>
        <taxon>Gammaproteobacteria</taxon>
        <taxon>Enterobacterales</taxon>
        <taxon>Erwiniaceae</taxon>
        <taxon>Pantoea</taxon>
    </lineage>
</organism>
<proteinExistence type="predicted"/>
<dbReference type="Pfam" id="PF09850">
    <property type="entry name" value="DotU"/>
    <property type="match status" value="1"/>
</dbReference>
<keyword evidence="3" id="KW-1133">Transmembrane helix</keyword>
<sequence length="458" mass="51446">MNSANYDFPEMQPVNGVPDKRSDNPQALGKFLLDDSVSSVDFEQTDETPPEKGTGPTIQIKKEQLFRSESVQQRVSLVKSATNKLLEAAQPLLRALSDMPEEITSNQSVEILKKSLINEINIFTVVCDEAGISWQKMAIVRYCLCTALDESAHAKPWGMLAAWSQSNLLNHFEGDNDGGNKFFLLIGRLSMSPDEYADVLDILLKILGLGFEGRYSIIQDGDRQLTKIRRRLLNIIQSSRDSLPAALSPHPVMPHERKNRFSFYLPLRVSFWLGILLLFSAFLSYQYWITTRYYTFSSQLEALQRITYVPAAKPSVAKLRLSILLRPEIDKNLVQVFETDGQGKVIFTGDSMFDSGSEKVKPEMGEVLQRVASEIKRVKGSTVIVGHTDSVPIRTAKYASNQALSERRATDVSTWFTHEGIAPEKISIKGAGEKEPVSSNDTAQGRERNRRVEIFVTY</sequence>
<evidence type="ECO:0000256" key="3">
    <source>
        <dbReference type="SAM" id="Phobius"/>
    </source>
</evidence>
<dbReference type="InterPro" id="IPR006665">
    <property type="entry name" value="OmpA-like"/>
</dbReference>
<protein>
    <submittedName>
        <fullName evidence="5">Type VI secretion system protein TssL, long form</fullName>
    </submittedName>
</protein>
<feature type="region of interest" description="Disordered" evidence="2">
    <location>
        <begin position="1"/>
        <end position="56"/>
    </location>
</feature>
<dbReference type="InterPro" id="IPR017733">
    <property type="entry name" value="OmpA-like_dom_proteobacteria"/>
</dbReference>
<feature type="region of interest" description="Disordered" evidence="2">
    <location>
        <begin position="430"/>
        <end position="450"/>
    </location>
</feature>
<dbReference type="SUPFAM" id="SSF103088">
    <property type="entry name" value="OmpA-like"/>
    <property type="match status" value="1"/>
</dbReference>
<dbReference type="Gene3D" id="3.30.1330.60">
    <property type="entry name" value="OmpA-like domain"/>
    <property type="match status" value="1"/>
</dbReference>
<dbReference type="Proteomes" id="UP001611251">
    <property type="component" value="Unassembled WGS sequence"/>
</dbReference>
<dbReference type="PANTHER" id="PTHR30329:SF19">
    <property type="entry name" value="OUTER MEMBRANE PROTEIN, OMPA FAMILY"/>
    <property type="match status" value="1"/>
</dbReference>
<keyword evidence="1 3" id="KW-0472">Membrane</keyword>
<comment type="caution">
    <text evidence="5">The sequence shown here is derived from an EMBL/GenBank/DDBJ whole genome shotgun (WGS) entry which is preliminary data.</text>
</comment>
<evidence type="ECO:0000256" key="2">
    <source>
        <dbReference type="SAM" id="MobiDB-lite"/>
    </source>
</evidence>
<keyword evidence="3" id="KW-0812">Transmembrane</keyword>
<dbReference type="NCBIfam" id="TIGR03350">
    <property type="entry name" value="type_VI_ompA"/>
    <property type="match status" value="1"/>
</dbReference>
<dbReference type="InterPro" id="IPR038522">
    <property type="entry name" value="T4/T6SS_DotU_sf"/>
</dbReference>
<dbReference type="InterPro" id="IPR050330">
    <property type="entry name" value="Bact_OuterMem_StrucFunc"/>
</dbReference>
<keyword evidence="6" id="KW-1185">Reference proteome</keyword>
<dbReference type="NCBIfam" id="TIGR03349">
    <property type="entry name" value="IV_VI_DotU"/>
    <property type="match status" value="1"/>
</dbReference>
<reference evidence="5 6" key="1">
    <citation type="submission" date="2024-08" db="EMBL/GenBank/DDBJ databases">
        <title>Pantoea ronii - a newly identified human opportunistic pathogen.</title>
        <authorList>
            <person name="Keidar-Friedman D."/>
            <person name="Sorek N."/>
            <person name="Leshin-Carmel D."/>
            <person name="Tsur A."/>
            <person name="Amsalem M."/>
            <person name="Tolkach D."/>
            <person name="Brosh-Nissimov T."/>
        </authorList>
    </citation>
    <scope>NUCLEOTIDE SEQUENCE [LARGE SCALE GENOMIC DNA]</scope>
    <source>
        <strain evidence="5 6">AA23256</strain>
    </source>
</reference>